<dbReference type="PANTHER" id="PTHR45036:SF1">
    <property type="entry name" value="METHYLTRANSFERASE LIKE 7A"/>
    <property type="match status" value="1"/>
</dbReference>
<dbReference type="InterPro" id="IPR013216">
    <property type="entry name" value="Methyltransf_11"/>
</dbReference>
<organism evidence="2 3">
    <name type="scientific">Allacma fusca</name>
    <dbReference type="NCBI Taxonomy" id="39272"/>
    <lineage>
        <taxon>Eukaryota</taxon>
        <taxon>Metazoa</taxon>
        <taxon>Ecdysozoa</taxon>
        <taxon>Arthropoda</taxon>
        <taxon>Hexapoda</taxon>
        <taxon>Collembola</taxon>
        <taxon>Symphypleona</taxon>
        <taxon>Sminthuridae</taxon>
        <taxon>Allacma</taxon>
    </lineage>
</organism>
<reference evidence="2" key="1">
    <citation type="submission" date="2021-06" db="EMBL/GenBank/DDBJ databases">
        <authorList>
            <person name="Hodson N. C."/>
            <person name="Mongue J. A."/>
            <person name="Jaron S. K."/>
        </authorList>
    </citation>
    <scope>NUCLEOTIDE SEQUENCE</scope>
</reference>
<dbReference type="AlphaFoldDB" id="A0A8J2J2F8"/>
<comment type="caution">
    <text evidence="2">The sequence shown here is derived from an EMBL/GenBank/DDBJ whole genome shotgun (WGS) entry which is preliminary data.</text>
</comment>
<dbReference type="EMBL" id="CAJVCH010009132">
    <property type="protein sequence ID" value="CAG7665961.1"/>
    <property type="molecule type" value="Genomic_DNA"/>
</dbReference>
<proteinExistence type="predicted"/>
<dbReference type="Pfam" id="PF08241">
    <property type="entry name" value="Methyltransf_11"/>
    <property type="match status" value="1"/>
</dbReference>
<evidence type="ECO:0000259" key="1">
    <source>
        <dbReference type="Pfam" id="PF08241"/>
    </source>
</evidence>
<dbReference type="OrthoDB" id="416496at2759"/>
<accession>A0A8J2J2F8</accession>
<gene>
    <name evidence="2" type="ORF">AFUS01_LOCUS1644</name>
</gene>
<evidence type="ECO:0000313" key="3">
    <source>
        <dbReference type="Proteomes" id="UP000708208"/>
    </source>
</evidence>
<dbReference type="Proteomes" id="UP000708208">
    <property type="component" value="Unassembled WGS sequence"/>
</dbReference>
<name>A0A8J2J2F8_9HEXA</name>
<sequence>MSVVESGTVDAVVGTLVLCSVKNNESALREVLRVLKPGGKFYFYEHVMSKKSWMRNIQEFLHWSTIWKYWFCGCDFCDAEKVIRKTGFSRIEAKEVQLRYAKFSIVLELLGQNYYGTATK</sequence>
<feature type="domain" description="Methyltransferase type 11" evidence="1">
    <location>
        <begin position="5"/>
        <end position="43"/>
    </location>
</feature>
<dbReference type="InterPro" id="IPR052356">
    <property type="entry name" value="Thiol_S-MT"/>
</dbReference>
<keyword evidence="3" id="KW-1185">Reference proteome</keyword>
<protein>
    <recommendedName>
        <fullName evidence="1">Methyltransferase type 11 domain-containing protein</fullName>
    </recommendedName>
</protein>
<dbReference type="CDD" id="cd02440">
    <property type="entry name" value="AdoMet_MTases"/>
    <property type="match status" value="1"/>
</dbReference>
<evidence type="ECO:0000313" key="2">
    <source>
        <dbReference type="EMBL" id="CAG7665961.1"/>
    </source>
</evidence>
<dbReference type="GO" id="GO:0008757">
    <property type="term" value="F:S-adenosylmethionine-dependent methyltransferase activity"/>
    <property type="evidence" value="ECO:0007669"/>
    <property type="project" value="InterPro"/>
</dbReference>
<dbReference type="PANTHER" id="PTHR45036">
    <property type="entry name" value="METHYLTRANSFERASE LIKE 7B"/>
    <property type="match status" value="1"/>
</dbReference>